<protein>
    <submittedName>
        <fullName evidence="2">Peptidase M23</fullName>
    </submittedName>
</protein>
<dbReference type="EMBL" id="LCFQ01000013">
    <property type="protein sequence ID" value="KKS97470.1"/>
    <property type="molecule type" value="Genomic_DNA"/>
</dbReference>
<comment type="caution">
    <text evidence="2">The sequence shown here is derived from an EMBL/GenBank/DDBJ whole genome shotgun (WGS) entry which is preliminary data.</text>
</comment>
<dbReference type="InterPro" id="IPR050570">
    <property type="entry name" value="Cell_wall_metabolism_enzyme"/>
</dbReference>
<dbReference type="PANTHER" id="PTHR21666">
    <property type="entry name" value="PEPTIDASE-RELATED"/>
    <property type="match status" value="1"/>
</dbReference>
<dbReference type="InterPro" id="IPR016047">
    <property type="entry name" value="M23ase_b-sheet_dom"/>
</dbReference>
<reference evidence="2 3" key="1">
    <citation type="journal article" date="2015" name="Nature">
        <title>rRNA introns, odd ribosomes, and small enigmatic genomes across a large radiation of phyla.</title>
        <authorList>
            <person name="Brown C.T."/>
            <person name="Hug L.A."/>
            <person name="Thomas B.C."/>
            <person name="Sharon I."/>
            <person name="Castelle C.J."/>
            <person name="Singh A."/>
            <person name="Wilkins M.J."/>
            <person name="Williams K.H."/>
            <person name="Banfield J.F."/>
        </authorList>
    </citation>
    <scope>NUCLEOTIDE SEQUENCE [LARGE SCALE GENOMIC DNA]</scope>
</reference>
<feature type="domain" description="M23ase beta-sheet core" evidence="1">
    <location>
        <begin position="109"/>
        <end position="205"/>
    </location>
</feature>
<dbReference type="GO" id="GO:0004222">
    <property type="term" value="F:metalloendopeptidase activity"/>
    <property type="evidence" value="ECO:0007669"/>
    <property type="project" value="TreeGrafter"/>
</dbReference>
<evidence type="ECO:0000313" key="3">
    <source>
        <dbReference type="Proteomes" id="UP000034090"/>
    </source>
</evidence>
<dbReference type="SUPFAM" id="SSF51261">
    <property type="entry name" value="Duplicated hybrid motif"/>
    <property type="match status" value="1"/>
</dbReference>
<dbReference type="PANTHER" id="PTHR21666:SF270">
    <property type="entry name" value="MUREIN HYDROLASE ACTIVATOR ENVC"/>
    <property type="match status" value="1"/>
</dbReference>
<dbReference type="STRING" id="1618578.UV74_C0013G0592"/>
<dbReference type="Pfam" id="PF01551">
    <property type="entry name" value="Peptidase_M23"/>
    <property type="match status" value="1"/>
</dbReference>
<evidence type="ECO:0000313" key="2">
    <source>
        <dbReference type="EMBL" id="KKS97470.1"/>
    </source>
</evidence>
<accession>A0A0G1DHY1</accession>
<dbReference type="AlphaFoldDB" id="A0A0G1DHY1"/>
<evidence type="ECO:0000259" key="1">
    <source>
        <dbReference type="Pfam" id="PF01551"/>
    </source>
</evidence>
<dbReference type="CDD" id="cd12797">
    <property type="entry name" value="M23_peptidase"/>
    <property type="match status" value="1"/>
</dbReference>
<name>A0A0G1DHY1_9BACT</name>
<gene>
    <name evidence="2" type="ORF">UV74_C0013G0592</name>
</gene>
<organism evidence="2 3">
    <name type="scientific">Candidatus Woesebacteria bacterium GW2011_GWB1_43_14</name>
    <dbReference type="NCBI Taxonomy" id="1618578"/>
    <lineage>
        <taxon>Bacteria</taxon>
        <taxon>Candidatus Woeseibacteriota</taxon>
    </lineage>
</organism>
<proteinExistence type="predicted"/>
<dbReference type="Gene3D" id="2.70.70.10">
    <property type="entry name" value="Glucose Permease (Domain IIA)"/>
    <property type="match status" value="1"/>
</dbReference>
<dbReference type="Proteomes" id="UP000034090">
    <property type="component" value="Unassembled WGS sequence"/>
</dbReference>
<dbReference type="InterPro" id="IPR011055">
    <property type="entry name" value="Dup_hybrid_motif"/>
</dbReference>
<sequence>MRKISISLPIKLYAEPLFSFTHELRRARRGQKISRLFRRVFEHSNIRRILGSNLAAAAIVSSFFPASHTIFFESDGTVVNAQETPNFNTEAGIQYPLKTIKVNQGYSLFHPGIDLDGETGDPVYPVANGYIENVQYSQYAYGNAIIVAHSGSEFSSLYAHLSKIEVEKGQEVTTSTEIGKMGSTGHSSGSHLHLEIRDGAVPINPFLILR</sequence>